<evidence type="ECO:0000313" key="2">
    <source>
        <dbReference type="EMBL" id="SEH86701.1"/>
    </source>
</evidence>
<dbReference type="RefSeq" id="WP_235632089.1">
    <property type="nucleotide sequence ID" value="NZ_LT629971.1"/>
</dbReference>
<dbReference type="Pfam" id="PF12028">
    <property type="entry name" value="DUF3515"/>
    <property type="match status" value="1"/>
</dbReference>
<evidence type="ECO:0000256" key="1">
    <source>
        <dbReference type="SAM" id="Phobius"/>
    </source>
</evidence>
<keyword evidence="1" id="KW-0812">Transmembrane</keyword>
<keyword evidence="1" id="KW-1133">Transmembrane helix</keyword>
<evidence type="ECO:0000313" key="3">
    <source>
        <dbReference type="Proteomes" id="UP000182915"/>
    </source>
</evidence>
<keyword evidence="3" id="KW-1185">Reference proteome</keyword>
<dbReference type="STRING" id="370526.SAMN04489835_5058"/>
<sequence>MHDDTDTDTDGPPRTLLIAAVVVAVAAVVVLLVIAVARQRPVPTQPVPLVGIPAPQASSPDCAAVLDALPAELGDSTRAPLAEPAPPAAAAWRSGEQDEAIVLRCGVDRPAEFVVGAPVQAVDDVQWFRVGEAGIADPGAGRSTWYAVDRGVYLALTLPQGSGPTPIQQISDVIAKTLPAKPVEPAPVG</sequence>
<gene>
    <name evidence="2" type="ORF">SAMN04489835_5058</name>
</gene>
<feature type="transmembrane region" description="Helical" evidence="1">
    <location>
        <begin position="16"/>
        <end position="37"/>
    </location>
</feature>
<organism evidence="2 3">
    <name type="scientific">Mycolicibacterium rutilum</name>
    <name type="common">Mycobacterium rutilum</name>
    <dbReference type="NCBI Taxonomy" id="370526"/>
    <lineage>
        <taxon>Bacteria</taxon>
        <taxon>Bacillati</taxon>
        <taxon>Actinomycetota</taxon>
        <taxon>Actinomycetes</taxon>
        <taxon>Mycobacteriales</taxon>
        <taxon>Mycobacteriaceae</taxon>
        <taxon>Mycolicibacterium</taxon>
    </lineage>
</organism>
<reference evidence="3" key="1">
    <citation type="submission" date="2016-10" db="EMBL/GenBank/DDBJ databases">
        <authorList>
            <person name="Varghese N."/>
            <person name="Submissions S."/>
        </authorList>
    </citation>
    <scope>NUCLEOTIDE SEQUENCE [LARGE SCALE GENOMIC DNA]</scope>
    <source>
        <strain evidence="3">DSM 45405</strain>
    </source>
</reference>
<protein>
    <recommendedName>
        <fullName evidence="4">DUF3515 domain-containing protein</fullName>
    </recommendedName>
</protein>
<evidence type="ECO:0008006" key="4">
    <source>
        <dbReference type="Google" id="ProtNLM"/>
    </source>
</evidence>
<proteinExistence type="predicted"/>
<dbReference type="EMBL" id="LT629971">
    <property type="protein sequence ID" value="SEH86701.1"/>
    <property type="molecule type" value="Genomic_DNA"/>
</dbReference>
<name>A0A1H6LDJ0_MYCRU</name>
<dbReference type="InterPro" id="IPR021903">
    <property type="entry name" value="DUF3515"/>
</dbReference>
<dbReference type="AlphaFoldDB" id="A0A1H6LDJ0"/>
<accession>A0A1H6LDJ0</accession>
<keyword evidence="1" id="KW-0472">Membrane</keyword>
<dbReference type="Proteomes" id="UP000182915">
    <property type="component" value="Chromosome I"/>
</dbReference>